<evidence type="ECO:0000256" key="2">
    <source>
        <dbReference type="ARBA" id="ARBA00022722"/>
    </source>
</evidence>
<dbReference type="InterPro" id="IPR020579">
    <property type="entry name" value="Exonuc_VII_lsu_C"/>
</dbReference>
<feature type="domain" description="OB-fold nucleic acid binding" evidence="9">
    <location>
        <begin position="6"/>
        <end position="101"/>
    </location>
</feature>
<keyword evidence="3 5" id="KW-0378">Hydrolase</keyword>
<proteinExistence type="inferred from homology"/>
<evidence type="ECO:0000259" key="8">
    <source>
        <dbReference type="Pfam" id="PF02601"/>
    </source>
</evidence>
<evidence type="ECO:0000313" key="10">
    <source>
        <dbReference type="EMBL" id="MRG86545.1"/>
    </source>
</evidence>
<dbReference type="GO" id="GO:0008855">
    <property type="term" value="F:exodeoxyribonuclease VII activity"/>
    <property type="evidence" value="ECO:0007669"/>
    <property type="project" value="UniProtKB-UniRule"/>
</dbReference>
<comment type="catalytic activity">
    <reaction evidence="5 6">
        <text>Exonucleolytic cleavage in either 5'- to 3'- or 3'- to 5'-direction to yield nucleoside 5'-phosphates.</text>
        <dbReference type="EC" id="3.1.11.6"/>
    </reaction>
</comment>
<dbReference type="Pfam" id="PF02601">
    <property type="entry name" value="Exonuc_VII_L"/>
    <property type="match status" value="1"/>
</dbReference>
<dbReference type="AlphaFoldDB" id="A0A6G1X6L2"/>
<comment type="function">
    <text evidence="5">Bidirectionally degrades single-stranded DNA into large acid-insoluble oligonucleotides, which are then degraded further into small acid-soluble oligonucleotides.</text>
</comment>
<evidence type="ECO:0000259" key="9">
    <source>
        <dbReference type="Pfam" id="PF13742"/>
    </source>
</evidence>
<protein>
    <recommendedName>
        <fullName evidence="5">Exodeoxyribonuclease 7 large subunit</fullName>
        <ecNumber evidence="5">3.1.11.6</ecNumber>
    </recommendedName>
    <alternativeName>
        <fullName evidence="5">Exodeoxyribonuclease VII large subunit</fullName>
        <shortName evidence="5">Exonuclease VII large subunit</shortName>
    </alternativeName>
</protein>
<evidence type="ECO:0000256" key="1">
    <source>
        <dbReference type="ARBA" id="ARBA00022490"/>
    </source>
</evidence>
<dbReference type="PANTHER" id="PTHR30008">
    <property type="entry name" value="EXODEOXYRIBONUCLEASE 7 LARGE SUBUNIT"/>
    <property type="match status" value="1"/>
</dbReference>
<dbReference type="GO" id="GO:0009318">
    <property type="term" value="C:exodeoxyribonuclease VII complex"/>
    <property type="evidence" value="ECO:0007669"/>
    <property type="project" value="UniProtKB-UniRule"/>
</dbReference>
<keyword evidence="7" id="KW-0175">Coiled coil</keyword>
<dbReference type="EC" id="3.1.11.6" evidence="5"/>
<comment type="caution">
    <text evidence="10">The sequence shown here is derived from an EMBL/GenBank/DDBJ whole genome shotgun (WGS) entry which is preliminary data.</text>
</comment>
<keyword evidence="1 5" id="KW-0963">Cytoplasm</keyword>
<comment type="subunit">
    <text evidence="5">Heterooligomer composed of large and small subunits.</text>
</comment>
<keyword evidence="2 5" id="KW-0540">Nuclease</keyword>
<evidence type="ECO:0000256" key="5">
    <source>
        <dbReference type="HAMAP-Rule" id="MF_00378"/>
    </source>
</evidence>
<dbReference type="EMBL" id="WJNH01000005">
    <property type="protein sequence ID" value="MRG86545.1"/>
    <property type="molecule type" value="Genomic_DNA"/>
</dbReference>
<evidence type="ECO:0000256" key="3">
    <source>
        <dbReference type="ARBA" id="ARBA00022801"/>
    </source>
</evidence>
<feature type="domain" description="Exonuclease VII large subunit C-terminal" evidence="8">
    <location>
        <begin position="124"/>
        <end position="439"/>
    </location>
</feature>
<dbReference type="PANTHER" id="PTHR30008:SF0">
    <property type="entry name" value="EXODEOXYRIBONUCLEASE 7 LARGE SUBUNIT"/>
    <property type="match status" value="1"/>
</dbReference>
<keyword evidence="4 5" id="KW-0269">Exonuclease</keyword>
<keyword evidence="11" id="KW-1185">Reference proteome</keyword>
<dbReference type="CDD" id="cd04489">
    <property type="entry name" value="ExoVII_LU_OBF"/>
    <property type="match status" value="1"/>
</dbReference>
<reference evidence="10 11" key="1">
    <citation type="submission" date="2019-11" db="EMBL/GenBank/DDBJ databases">
        <authorList>
            <person name="Li J."/>
        </authorList>
    </citation>
    <scope>NUCLEOTIDE SEQUENCE [LARGE SCALE GENOMIC DNA]</scope>
    <source>
        <strain evidence="10 11">J4</strain>
    </source>
</reference>
<evidence type="ECO:0000313" key="11">
    <source>
        <dbReference type="Proteomes" id="UP000480185"/>
    </source>
</evidence>
<dbReference type="InterPro" id="IPR025824">
    <property type="entry name" value="OB-fold_nuc-bd_dom"/>
</dbReference>
<dbReference type="NCBIfam" id="TIGR00237">
    <property type="entry name" value="xseA"/>
    <property type="match status" value="1"/>
</dbReference>
<comment type="similarity">
    <text evidence="5 6">Belongs to the XseA family.</text>
</comment>
<dbReference type="GO" id="GO:0003676">
    <property type="term" value="F:nucleic acid binding"/>
    <property type="evidence" value="ECO:0007669"/>
    <property type="project" value="InterPro"/>
</dbReference>
<sequence>MKDRYLTVSALTKYIKRKMETDQNLKQVYLRGEISNFKRHSRGHMYMTLKDNQSRIQAVMFASYNRFVKFVPENGMSVLIRGEIGVYEPYGQYQLYIHDMQPDGIGSLYLAYEQLKKKLDAEGLFDPSRKKSIPSYPDHIGVITSPTGAAIRDIFSTINRRYPIVKKTLLPVLVQGDYASDSIVQAIRKANELKQFDVLIIGRGGGSIEELWGFNEEKVARAIVESSIPVISAVGHETDFTISDFVADLRAPTPTGAAELAVPSLNEVMDRISVMQARIQQAIETKAKAHKEKLQSLRQSYAFRYPVQLLRQKEQDLDRLVEQLQRVMKQYIERKQEQSIYVNKRLSQHHPQRKIEETKIEVGRLTNQLNKQMTQVIQQKQTTFQRQIEKLTLLNPLEIMQRGFAIPFDHNQTVIKTVEQVHPGDKMLVKLKDGTIDCQVWGIEEEDSK</sequence>
<comment type="subcellular location">
    <subcellularLocation>
        <location evidence="5 6">Cytoplasm</location>
    </subcellularLocation>
</comment>
<dbReference type="RefSeq" id="WP_323741945.1">
    <property type="nucleotide sequence ID" value="NZ_WJNH01000005.1"/>
</dbReference>
<gene>
    <name evidence="5" type="primary">xseA</name>
    <name evidence="10" type="ORF">GH754_09400</name>
</gene>
<evidence type="ECO:0000256" key="6">
    <source>
        <dbReference type="RuleBase" id="RU004355"/>
    </source>
</evidence>
<dbReference type="GO" id="GO:0005737">
    <property type="term" value="C:cytoplasm"/>
    <property type="evidence" value="ECO:0007669"/>
    <property type="project" value="UniProtKB-SubCell"/>
</dbReference>
<organism evidence="10 11">
    <name type="scientific">Salinibacillus xinjiangensis</name>
    <dbReference type="NCBI Taxonomy" id="1229268"/>
    <lineage>
        <taxon>Bacteria</taxon>
        <taxon>Bacillati</taxon>
        <taxon>Bacillota</taxon>
        <taxon>Bacilli</taxon>
        <taxon>Bacillales</taxon>
        <taxon>Bacillaceae</taxon>
        <taxon>Salinibacillus</taxon>
    </lineage>
</organism>
<evidence type="ECO:0000256" key="4">
    <source>
        <dbReference type="ARBA" id="ARBA00022839"/>
    </source>
</evidence>
<name>A0A6G1X6L2_9BACI</name>
<dbReference type="GO" id="GO:0006308">
    <property type="term" value="P:DNA catabolic process"/>
    <property type="evidence" value="ECO:0007669"/>
    <property type="project" value="UniProtKB-UniRule"/>
</dbReference>
<accession>A0A6G1X6L2</accession>
<evidence type="ECO:0000256" key="7">
    <source>
        <dbReference type="SAM" id="Coils"/>
    </source>
</evidence>
<dbReference type="Pfam" id="PF13742">
    <property type="entry name" value="tRNA_anti_2"/>
    <property type="match status" value="1"/>
</dbReference>
<feature type="coiled-coil region" evidence="7">
    <location>
        <begin position="265"/>
        <end position="375"/>
    </location>
</feature>
<dbReference type="HAMAP" id="MF_00378">
    <property type="entry name" value="Exonuc_7_L"/>
    <property type="match status" value="1"/>
</dbReference>
<dbReference type="Proteomes" id="UP000480185">
    <property type="component" value="Unassembled WGS sequence"/>
</dbReference>
<dbReference type="InterPro" id="IPR003753">
    <property type="entry name" value="Exonuc_VII_L"/>
</dbReference>